<accession>A0A2L0HAI1</accession>
<name>A0A2L0HAI1_RHIFR</name>
<keyword evidence="2" id="KW-0614">Plasmid</keyword>
<dbReference type="Proteomes" id="UP000239340">
    <property type="component" value="Plasmid pSfreNXT3a"/>
</dbReference>
<organism evidence="2 3">
    <name type="scientific">Rhizobium fredii</name>
    <name type="common">Sinorhizobium fredii</name>
    <dbReference type="NCBI Taxonomy" id="380"/>
    <lineage>
        <taxon>Bacteria</taxon>
        <taxon>Pseudomonadati</taxon>
        <taxon>Pseudomonadota</taxon>
        <taxon>Alphaproteobacteria</taxon>
        <taxon>Hyphomicrobiales</taxon>
        <taxon>Rhizobiaceae</taxon>
        <taxon>Sinorhizobium/Ensifer group</taxon>
        <taxon>Sinorhizobium</taxon>
    </lineage>
</organism>
<evidence type="ECO:0000313" key="2">
    <source>
        <dbReference type="EMBL" id="AUX78444.1"/>
    </source>
</evidence>
<gene>
    <name evidence="2" type="ORF">NXT3_PA00152</name>
</gene>
<reference evidence="2 3" key="1">
    <citation type="submission" date="2017-10" db="EMBL/GenBank/DDBJ databases">
        <title>Analysis of the genome sequences of Rhizobium populations associated to common bean (phaseolus vulgaris).</title>
        <authorList>
            <person name="Bustos P."/>
            <person name="Santamaria R.I."/>
            <person name="Miranda-Sanchez F."/>
            <person name="Perez-Carrascal O."/>
            <person name="Juarez S."/>
            <person name="Lozano L."/>
            <person name="Martinez-Flores I."/>
            <person name="Vinuesa P."/>
            <person name="Martinez-Romero E."/>
            <person name="Cevallos M.A."/>
            <person name="Romero D."/>
            <person name="Davila G."/>
            <person name="Gonzalez V."/>
        </authorList>
    </citation>
    <scope>NUCLEOTIDE SEQUENCE [LARGE SCALE GENOMIC DNA]</scope>
    <source>
        <strain evidence="2 3">NXT3</strain>
        <plasmid evidence="3">Plasmid psfrenxt3a</plasmid>
    </source>
</reference>
<protein>
    <submittedName>
        <fullName evidence="2">Uncharacterized protein</fullName>
    </submittedName>
</protein>
<evidence type="ECO:0000256" key="1">
    <source>
        <dbReference type="SAM" id="MobiDB-lite"/>
    </source>
</evidence>
<sequence length="272" mass="30523">MALWNKACEPIPEAEIEAFARRHVDLTRRYWAAEGRCMNWFITGPARFPVARKERRMKISDARRADLKAHEVTARKAAKRKAFPHGTDDEPIRSGDPAALQRIMTRIEETALSIDRMKAANAIIRRMEKDLATEEDMIAAVAVNTGLSPEAAARGIKLAPWQSRRGFSTTNSRAELRRLQQRLAALARMKERGNQSQEVKTSAGAVEIKENADIARIQLIFSGKPDDPTRRVLKANGFRWSPSQGAWQRHLNESGRYAAQRVLKTISGADAA</sequence>
<dbReference type="RefSeq" id="WP_234828154.1">
    <property type="nucleotide sequence ID" value="NZ_CP024308.1"/>
</dbReference>
<dbReference type="EMBL" id="CP024308">
    <property type="protein sequence ID" value="AUX78444.1"/>
    <property type="molecule type" value="Genomic_DNA"/>
</dbReference>
<feature type="region of interest" description="Disordered" evidence="1">
    <location>
        <begin position="75"/>
        <end position="95"/>
    </location>
</feature>
<geneLocation type="plasmid" evidence="3">
    <name>psfrenxt3a</name>
</geneLocation>
<proteinExistence type="predicted"/>
<dbReference type="AlphaFoldDB" id="A0A2L0HAI1"/>
<evidence type="ECO:0000313" key="3">
    <source>
        <dbReference type="Proteomes" id="UP000239340"/>
    </source>
</evidence>